<sequence>MVIHTLSSDVDLPPEQIAAEQIVEHQGGHPALVPGGIVLGPAGSELGSGPLGTPTAANGTFDVGEKQWCHAGDPARGH</sequence>
<dbReference type="EMBL" id="BLLG01000007">
    <property type="protein sequence ID" value="GFH36790.1"/>
    <property type="molecule type" value="Genomic_DNA"/>
</dbReference>
<gene>
    <name evidence="1" type="ORF">SCWH03_30230</name>
</gene>
<keyword evidence="2" id="KW-1185">Reference proteome</keyword>
<evidence type="ECO:0000313" key="2">
    <source>
        <dbReference type="Proteomes" id="UP000484988"/>
    </source>
</evidence>
<organism evidence="1 2">
    <name type="scientific">Streptomyces pacificus</name>
    <dbReference type="NCBI Taxonomy" id="2705029"/>
    <lineage>
        <taxon>Bacteria</taxon>
        <taxon>Bacillati</taxon>
        <taxon>Actinomycetota</taxon>
        <taxon>Actinomycetes</taxon>
        <taxon>Kitasatosporales</taxon>
        <taxon>Streptomycetaceae</taxon>
        <taxon>Streptomyces</taxon>
    </lineage>
</organism>
<protein>
    <submittedName>
        <fullName evidence="1">Uncharacterized protein</fullName>
    </submittedName>
</protein>
<name>A0A6A0AUZ9_9ACTN</name>
<proteinExistence type="predicted"/>
<comment type="caution">
    <text evidence="1">The sequence shown here is derived from an EMBL/GenBank/DDBJ whole genome shotgun (WGS) entry which is preliminary data.</text>
</comment>
<reference evidence="1 2" key="1">
    <citation type="submission" date="2020-02" db="EMBL/GenBank/DDBJ databases">
        <title>Whole Genome Shotgun Sequence of Streptomyces sp. strain CWH03.</title>
        <authorList>
            <person name="Dohra H."/>
            <person name="Kodani S."/>
            <person name="Yamamura H."/>
        </authorList>
    </citation>
    <scope>NUCLEOTIDE SEQUENCE [LARGE SCALE GENOMIC DNA]</scope>
    <source>
        <strain evidence="1 2">CWH03</strain>
    </source>
</reference>
<accession>A0A6A0AUZ9</accession>
<dbReference type="Proteomes" id="UP000484988">
    <property type="component" value="Unassembled WGS sequence"/>
</dbReference>
<evidence type="ECO:0000313" key="1">
    <source>
        <dbReference type="EMBL" id="GFH36790.1"/>
    </source>
</evidence>
<dbReference type="AlphaFoldDB" id="A0A6A0AUZ9"/>